<dbReference type="Pfam" id="PF01184">
    <property type="entry name" value="Gpr1_Fun34_YaaH"/>
    <property type="match status" value="1"/>
</dbReference>
<keyword evidence="4 6" id="KW-1133">Transmembrane helix</keyword>
<evidence type="ECO:0000313" key="8">
    <source>
        <dbReference type="EMBL" id="OMH82851.1"/>
    </source>
</evidence>
<evidence type="ECO:0000256" key="2">
    <source>
        <dbReference type="ARBA" id="ARBA00005587"/>
    </source>
</evidence>
<dbReference type="EMBL" id="LSSK01000577">
    <property type="protein sequence ID" value="OMH82851.1"/>
    <property type="molecule type" value="Genomic_DNA"/>
</dbReference>
<proteinExistence type="inferred from homology"/>
<feature type="transmembrane region" description="Helical" evidence="6">
    <location>
        <begin position="144"/>
        <end position="166"/>
    </location>
</feature>
<dbReference type="PANTHER" id="PTHR31123">
    <property type="entry name" value="ACCUMULATION OF DYADS PROTEIN 2-RELATED"/>
    <property type="match status" value="1"/>
</dbReference>
<evidence type="ECO:0000256" key="3">
    <source>
        <dbReference type="ARBA" id="ARBA00022692"/>
    </source>
</evidence>
<dbReference type="GO" id="GO:0015123">
    <property type="term" value="F:acetate transmembrane transporter activity"/>
    <property type="evidence" value="ECO:0007669"/>
    <property type="project" value="TreeGrafter"/>
</dbReference>
<comment type="similarity">
    <text evidence="2">Belongs to the acetate uptake transporter (AceTr) (TC 2.A.96) family.</text>
</comment>
<dbReference type="InterPro" id="IPR000791">
    <property type="entry name" value="Gpr1/Fun34/SatP-like"/>
</dbReference>
<organism evidence="7 9">
    <name type="scientific">Zancudomyces culisetae</name>
    <name type="common">Gut fungus</name>
    <name type="synonym">Smittium culisetae</name>
    <dbReference type="NCBI Taxonomy" id="1213189"/>
    <lineage>
        <taxon>Eukaryota</taxon>
        <taxon>Fungi</taxon>
        <taxon>Fungi incertae sedis</taxon>
        <taxon>Zoopagomycota</taxon>
        <taxon>Kickxellomycotina</taxon>
        <taxon>Harpellomycetes</taxon>
        <taxon>Harpellales</taxon>
        <taxon>Legeriomycetaceae</taxon>
        <taxon>Zancudomyces</taxon>
    </lineage>
</organism>
<dbReference type="Proteomes" id="UP000188320">
    <property type="component" value="Unassembled WGS sequence"/>
</dbReference>
<feature type="transmembrane region" description="Helical" evidence="6">
    <location>
        <begin position="31"/>
        <end position="51"/>
    </location>
</feature>
<keyword evidence="3 6" id="KW-0812">Transmembrane</keyword>
<comment type="caution">
    <text evidence="7">The sequence shown here is derived from an EMBL/GenBank/DDBJ whole genome shotgun (WGS) entry which is preliminary data.</text>
</comment>
<dbReference type="GO" id="GO:0005886">
    <property type="term" value="C:plasma membrane"/>
    <property type="evidence" value="ECO:0007669"/>
    <property type="project" value="TreeGrafter"/>
</dbReference>
<evidence type="ECO:0000256" key="6">
    <source>
        <dbReference type="SAM" id="Phobius"/>
    </source>
</evidence>
<evidence type="ECO:0000313" key="9">
    <source>
        <dbReference type="Proteomes" id="UP000188320"/>
    </source>
</evidence>
<feature type="transmembrane region" description="Helical" evidence="6">
    <location>
        <begin position="63"/>
        <end position="86"/>
    </location>
</feature>
<dbReference type="PANTHER" id="PTHR31123:SF3">
    <property type="entry name" value="AMMONIA TRANSPORT OUTWARD PROTEIN 3"/>
    <property type="match status" value="1"/>
</dbReference>
<evidence type="ECO:0000256" key="4">
    <source>
        <dbReference type="ARBA" id="ARBA00022989"/>
    </source>
</evidence>
<comment type="subcellular location">
    <subcellularLocation>
        <location evidence="1">Membrane</location>
        <topology evidence="1">Multi-pass membrane protein</topology>
    </subcellularLocation>
</comment>
<gene>
    <name evidence="8" type="ORF">AX774_g3659</name>
    <name evidence="7" type="ORF">AX774_g3881</name>
</gene>
<keyword evidence="5 6" id="KW-0472">Membrane</keyword>
<evidence type="ECO:0000256" key="5">
    <source>
        <dbReference type="ARBA" id="ARBA00023136"/>
    </source>
</evidence>
<dbReference type="InterPro" id="IPR051633">
    <property type="entry name" value="AceTr"/>
</dbReference>
<dbReference type="OrthoDB" id="3648309at2759"/>
<evidence type="ECO:0000313" key="7">
    <source>
        <dbReference type="EMBL" id="OMH82632.1"/>
    </source>
</evidence>
<sequence>MNFSGYATPDTRLDLEKHKIVIEEKPKYGDAVPLGVVSFAFTVLEEALLFFYHWPVTRYEKLYFLAGNATMLGGMSQAVAGIIQYMNGDTFHGAVFVSFGGIWISKGLRTYMMFNNPVSYDPQFKEIYDIQAAAWTGNEVLFKVAGVFGIMLASISFYSSAAILITKQNSIFTLPKGNVVFPEKNV</sequence>
<dbReference type="AlphaFoldDB" id="A0A1R1PP27"/>
<name>A0A1R1PP27_ZANCU</name>
<dbReference type="EMBL" id="LSSK01000623">
    <property type="protein sequence ID" value="OMH82632.1"/>
    <property type="molecule type" value="Genomic_DNA"/>
</dbReference>
<protein>
    <submittedName>
        <fullName evidence="7">Meiotically up-regulated gene 86 protein</fullName>
    </submittedName>
</protein>
<evidence type="ECO:0000256" key="1">
    <source>
        <dbReference type="ARBA" id="ARBA00004141"/>
    </source>
</evidence>
<accession>A0A1R1PP27</accession>
<reference evidence="7" key="1">
    <citation type="submission" date="2017-01" db="EMBL/GenBank/DDBJ databases">
        <authorList>
            <person name="Mah S.A."/>
            <person name="Swanson W.J."/>
            <person name="Moy G.W."/>
            <person name="Vacquier V.D."/>
        </authorList>
    </citation>
    <scope>NUCLEOTIDE SEQUENCE [LARGE SCALE GENOMIC DNA]</scope>
    <source>
        <strain evidence="7">COL-18-3</strain>
    </source>
</reference>
<keyword evidence="9" id="KW-1185">Reference proteome</keyword>
<reference evidence="9" key="2">
    <citation type="submission" date="2017-01" db="EMBL/GenBank/DDBJ databases">
        <authorList>
            <person name="Wang Y."/>
            <person name="White M."/>
            <person name="Kvist S."/>
            <person name="Moncalvo J.-M."/>
        </authorList>
    </citation>
    <scope>NUCLEOTIDE SEQUENCE [LARGE SCALE GENOMIC DNA]</scope>
    <source>
        <strain evidence="9">COL-18-3</strain>
    </source>
</reference>